<feature type="compositionally biased region" description="Low complexity" evidence="8">
    <location>
        <begin position="1651"/>
        <end position="1663"/>
    </location>
</feature>
<dbReference type="Gene3D" id="3.90.640.10">
    <property type="entry name" value="Actin, Chain A, domain 4"/>
    <property type="match status" value="1"/>
</dbReference>
<dbReference type="GO" id="GO:0006357">
    <property type="term" value="P:regulation of transcription by RNA polymerase II"/>
    <property type="evidence" value="ECO:0007669"/>
    <property type="project" value="InterPro"/>
</dbReference>
<dbReference type="SUPFAM" id="SSF53067">
    <property type="entry name" value="Actin-like ATPase domain"/>
    <property type="match status" value="2"/>
</dbReference>
<feature type="compositionally biased region" description="Polar residues" evidence="8">
    <location>
        <begin position="2087"/>
        <end position="2125"/>
    </location>
</feature>
<gene>
    <name evidence="10" type="ORF">M514_10141</name>
</gene>
<dbReference type="InterPro" id="IPR002347">
    <property type="entry name" value="SDR_fam"/>
</dbReference>
<feature type="compositionally biased region" description="Polar residues" evidence="8">
    <location>
        <begin position="2060"/>
        <end position="2069"/>
    </location>
</feature>
<dbReference type="SMART" id="SM00268">
    <property type="entry name" value="ACTIN"/>
    <property type="match status" value="1"/>
</dbReference>
<evidence type="ECO:0000256" key="6">
    <source>
        <dbReference type="ARBA" id="ARBA00023242"/>
    </source>
</evidence>
<dbReference type="Pfam" id="PF04934">
    <property type="entry name" value="Med6"/>
    <property type="match status" value="1"/>
</dbReference>
<evidence type="ECO:0000256" key="2">
    <source>
        <dbReference type="ARBA" id="ARBA00007526"/>
    </source>
</evidence>
<dbReference type="Proteomes" id="UP000030758">
    <property type="component" value="Unassembled WGS sequence"/>
</dbReference>
<evidence type="ECO:0000256" key="4">
    <source>
        <dbReference type="ARBA" id="ARBA00023015"/>
    </source>
</evidence>
<dbReference type="CDD" id="cd10207">
    <property type="entry name" value="ASKHA_NBD_Arp10"/>
    <property type="match status" value="1"/>
</dbReference>
<dbReference type="Gene3D" id="3.40.50.720">
    <property type="entry name" value="NAD(P)-binding Rossmann-like Domain"/>
    <property type="match status" value="1"/>
</dbReference>
<feature type="region of interest" description="Disordered" evidence="8">
    <location>
        <begin position="1635"/>
        <end position="1695"/>
    </location>
</feature>
<dbReference type="InterPro" id="IPR004000">
    <property type="entry name" value="Actin"/>
</dbReference>
<feature type="compositionally biased region" description="Polar residues" evidence="8">
    <location>
        <begin position="1960"/>
        <end position="1979"/>
    </location>
</feature>
<feature type="region of interest" description="Disordered" evidence="8">
    <location>
        <begin position="1859"/>
        <end position="1889"/>
    </location>
</feature>
<dbReference type="PRINTS" id="PR00081">
    <property type="entry name" value="GDHRDH"/>
</dbReference>
<protein>
    <recommendedName>
        <fullName evidence="9">GDPGP1-like N-terminal domain-containing protein</fullName>
    </recommendedName>
</protein>
<evidence type="ECO:0000256" key="5">
    <source>
        <dbReference type="ARBA" id="ARBA00023163"/>
    </source>
</evidence>
<dbReference type="Gene3D" id="3.10.450.580">
    <property type="entry name" value="Mediator complex, subunit Med6"/>
    <property type="match status" value="1"/>
</dbReference>
<feature type="region of interest" description="Disordered" evidence="8">
    <location>
        <begin position="1741"/>
        <end position="1794"/>
    </location>
</feature>
<dbReference type="SUPFAM" id="SSF51735">
    <property type="entry name" value="NAD(P)-binding Rossmann-fold domains"/>
    <property type="match status" value="1"/>
</dbReference>
<feature type="compositionally biased region" description="Basic and acidic residues" evidence="8">
    <location>
        <begin position="2070"/>
        <end position="2086"/>
    </location>
</feature>
<dbReference type="Pfam" id="PF00106">
    <property type="entry name" value="adh_short"/>
    <property type="match status" value="1"/>
</dbReference>
<feature type="region of interest" description="Disordered" evidence="8">
    <location>
        <begin position="1957"/>
        <end position="1979"/>
    </location>
</feature>
<comment type="similarity">
    <text evidence="2">Belongs to the Mediator complex subunit 6 family.</text>
</comment>
<reference evidence="10" key="1">
    <citation type="journal article" date="2014" name="Nat. Genet.">
        <title>Genome and transcriptome of the porcine whipworm Trichuris suis.</title>
        <authorList>
            <person name="Jex A.R."/>
            <person name="Nejsum P."/>
            <person name="Schwarz E.M."/>
            <person name="Hu L."/>
            <person name="Young N.D."/>
            <person name="Hall R.S."/>
            <person name="Korhonen P.K."/>
            <person name="Liao S."/>
            <person name="Thamsborg S."/>
            <person name="Xia J."/>
            <person name="Xu P."/>
            <person name="Wang S."/>
            <person name="Scheerlinck J.P."/>
            <person name="Hofmann A."/>
            <person name="Sternberg P.W."/>
            <person name="Wang J."/>
            <person name="Gasser R.B."/>
        </authorList>
    </citation>
    <scope>NUCLEOTIDE SEQUENCE [LARGE SCALE GENOMIC DNA]</scope>
    <source>
        <strain evidence="10">DCEP-RM93F</strain>
    </source>
</reference>
<dbReference type="Pfam" id="PF00022">
    <property type="entry name" value="Actin"/>
    <property type="match status" value="1"/>
</dbReference>
<dbReference type="InterPro" id="IPR043129">
    <property type="entry name" value="ATPase_NBD"/>
</dbReference>
<keyword evidence="3" id="KW-0560">Oxidoreductase</keyword>
<feature type="domain" description="GDPGP1-like N-terminal" evidence="9">
    <location>
        <begin position="1153"/>
        <end position="1290"/>
    </location>
</feature>
<dbReference type="PANTHER" id="PTHR43157">
    <property type="entry name" value="PHOSPHATIDYLINOSITOL-GLYCAN BIOSYNTHESIS CLASS F PROTEIN-RELATED"/>
    <property type="match status" value="1"/>
</dbReference>
<sequence>MVKGARDSLLAAHWETEKGSQLTLVAMLVGRDAFNMSTRRKRQKKANSVQWRLYPITNANCNSNGNLFLTTLYRDSRIKQCPTKSSLEGMVYVITGGSSGLGLELAKEVAQLGATTVIGSPNEKTGLQAVETIKKSCGDKEVSIQWMELHLDSFAGIFEFAEAFVDQYDRLDCLVNNAGIMFSPYRLTEDGIESHFAVNHLGHVYLTQLLGNMFEMTGYAEQPARIVFVSSGKYKKATMASFNTINSSEGYNPEIAYGRSKLASILYARNLAREFHQANVPVNVYLARPGFVRGTNLGRNVPAILRMFAKPLMWFFGITPKQAVQNLLYCCTAKLLSGAMYNNCEICPYDYDLVNEVNEKQWFTEYPLNSVKLYVILYIYNSCYASLSLYLRCSVCLSRLCKSFEEAHRFMAFYEGIGYMIDKPTIVLDIGNAYVKLGFSAELSPRRILPTEQLLCIPKLGPKPLTDLSNGGDEADAAFVHLFYEIFFRHLLLSPKDRRVVIVESVLTPSELRSTMAKVLFTRYEVMSVMFAPNCLCSCLPLGLQTALVVDVGYRGTQVLPVFDGISLLHSIQTSTAGSQAVHRRLKELIQKRCTVFVGTNQVSMAEYGELLDDKTLENLAARLCFVTRRERGIAYQTEDENSPQLPEPPPKVEYPLDKEKILIVEGAVREAAAEVLFEHNEDDMSIPQLILEAIIKCPIDTRRSMIEGVLVVGGGCMLPGFMSRLKEELLESLENATKYGDKLSFRTAKFFKARTKENCMAWLGGSIIGSLEILPYRSVSRTDYEKSGRITDWIDQSMANLSRAAKMNVPSGLQVSNPLHVQWNPPWNPNWINASNVLEYFTNTMNPFYDPNCLNEQIRMQRLSPEVLSRASGVEYALLFACEPLFVIRKQYRQANQTITPMEDYYIIGGTVYQAPDLCSVLNSRLQASIEHLRTAFEEAKSFYRFHPAKGYYWQFRNESTVEKKSKFILKSTVANMLFLDLAAKKSKENVVEDVRASLYQRQRMDTLIGDLVNKFPLPLLEEVGDMDSMEKALTAARAATLLSSTNRCCWLYQKKEPMSKEVCQKCPMVKIETNKQQRKLSLPLESAVKQMHIVEQTTFNPKDFHWTIANDAPILVQCGSEASLFDRTLHRLVVETRRRMDNGHSLQSSCQMYKCLPGRFGLVVELGAAEPCHHRRPNFHMFRSVSERFSAYRFNFLKLCPNEILMQINEWPKSNDAQGWHKIIMTTKLRGHKPLLAPFMDKRLPQMLTAEGLRTAVKTLLLSNCRQLALGFNSPLAMCEVNHLHFELLYCPYSSKFSDQSAEKVADGLYVLKEWLLPAIAVQMTAQNLNQFIRQCLLVSNHFVETNQPFNMILGRSPLLDSNGETIDKSLPVTSYFFPRQAVSPISPKTSLCPSAADMRGIVEVYTEIVRVDAAYLALVGYVIIVHLSYRNAAKCFSWCQHERLLSNASSPMNTVESVDKMVMTTTAEANGHLDEVMHQGTDVTSDDSVCNESPRITTGYYLSHTGYTVPSYSPIMHHRPVNIEYVPIHRSGSCQSCCCSSTQFCGQIPQAYAHPMAPCAPIVGGLCTYAASNNVDQSHPQHPPPPTSIMYPSMVPSVFATPYSPACCPHHGPFAASIQPIPFAGCSIDPSNISQQKSHGRVESPLVSTSDTSSMSDASSKMGKVSENELTTKEDELTGNNGGGAAPPEESLPLSVESLHDGTQPISQRYVTGAKLEREHGRTPLFGDTPSWWNQEEVAKCQSKQGDHPIVAQENDQPNSSLPRDEVGVLPEQPSQKKQEKGEEPLGQPEETANTYKASIRMDIPFAPVLTGKANHNNSGKENCHSSESHRTAAFTIQFNEDHSTNMVAIEKESTRSYQRLHMPRGKPSTTKMKVPKPKPVEEEVPTKASVNEAVDDDAVSECGTYTVDDDCSYAKNQQLYDVETAGDGADDRNALLKELIKISSGEKQQKVGAKQCVTTSKSGPSSPITRRTNSASQIVHTTKGAVGGQTAAQNFRRSDGGRFSMRSKVTMSPGRTIGGGSSKNYANKGQEVRPETLAWLRRKEYNPLKSAGAPSTRGSTSSDTRILNKHERPVGKFERESEYSNFSRSKSFHASTHRSSTANRRQDSTTTKEGAKSVVSSPSSLRGQVFVQLGSLKRIQMLSVDLMTSASGLKEKIRDSVGQLDDVEEDGNEVTSTPSAECPCPLSDVIKKLTVVDKTLKVTHRMVNQMLSQSKSPIVGNESTV</sequence>
<dbReference type="GO" id="GO:0016491">
    <property type="term" value="F:oxidoreductase activity"/>
    <property type="evidence" value="ECO:0007669"/>
    <property type="project" value="UniProtKB-KW"/>
</dbReference>
<evidence type="ECO:0000256" key="7">
    <source>
        <dbReference type="RuleBase" id="RU000487"/>
    </source>
</evidence>
<dbReference type="EMBL" id="KL367584">
    <property type="protein sequence ID" value="KFD62937.1"/>
    <property type="molecule type" value="Genomic_DNA"/>
</dbReference>
<name>A0A085N0E1_9BILA</name>
<feature type="compositionally biased region" description="Basic and acidic residues" evidence="8">
    <location>
        <begin position="1667"/>
        <end position="1679"/>
    </location>
</feature>
<keyword evidence="4" id="KW-0805">Transcription regulation</keyword>
<dbReference type="InterPro" id="IPR007018">
    <property type="entry name" value="Mediator_Med6"/>
</dbReference>
<feature type="compositionally biased region" description="Basic and acidic residues" evidence="8">
    <location>
        <begin position="1778"/>
        <end position="1787"/>
    </location>
</feature>
<feature type="region of interest" description="Disordered" evidence="8">
    <location>
        <begin position="2049"/>
        <end position="2125"/>
    </location>
</feature>
<evidence type="ECO:0000256" key="3">
    <source>
        <dbReference type="ARBA" id="ARBA00023002"/>
    </source>
</evidence>
<dbReference type="InterPro" id="IPR058866">
    <property type="entry name" value="GDPGP1_N"/>
</dbReference>
<dbReference type="GO" id="GO:0003712">
    <property type="term" value="F:transcription coregulator activity"/>
    <property type="evidence" value="ECO:0007669"/>
    <property type="project" value="InterPro"/>
</dbReference>
<dbReference type="InterPro" id="IPR038566">
    <property type="entry name" value="Mediator_Med6_sf"/>
</dbReference>
<keyword evidence="5" id="KW-0804">Transcription</keyword>
<dbReference type="PANTHER" id="PTHR43157:SF31">
    <property type="entry name" value="PHOSPHATIDYLINOSITOL-GLYCAN BIOSYNTHESIS CLASS F PROTEIN"/>
    <property type="match status" value="1"/>
</dbReference>
<organism evidence="10">
    <name type="scientific">Trichuris suis</name>
    <name type="common">pig whipworm</name>
    <dbReference type="NCBI Taxonomy" id="68888"/>
    <lineage>
        <taxon>Eukaryota</taxon>
        <taxon>Metazoa</taxon>
        <taxon>Ecdysozoa</taxon>
        <taxon>Nematoda</taxon>
        <taxon>Enoplea</taxon>
        <taxon>Dorylaimia</taxon>
        <taxon>Trichinellida</taxon>
        <taxon>Trichuridae</taxon>
        <taxon>Trichuris</taxon>
    </lineage>
</organism>
<evidence type="ECO:0000313" key="10">
    <source>
        <dbReference type="EMBL" id="KFD62937.1"/>
    </source>
</evidence>
<accession>A0A085N0E1</accession>
<keyword evidence="6" id="KW-0539">Nucleus</keyword>
<proteinExistence type="inferred from homology"/>
<feature type="region of interest" description="Disordered" evidence="8">
    <location>
        <begin position="2007"/>
        <end position="2034"/>
    </location>
</feature>
<dbReference type="GO" id="GO:0016592">
    <property type="term" value="C:mediator complex"/>
    <property type="evidence" value="ECO:0007669"/>
    <property type="project" value="InterPro"/>
</dbReference>
<dbReference type="Pfam" id="PF26217">
    <property type="entry name" value="GDPGP1_N"/>
    <property type="match status" value="1"/>
</dbReference>
<evidence type="ECO:0000256" key="8">
    <source>
        <dbReference type="SAM" id="MobiDB-lite"/>
    </source>
</evidence>
<comment type="subcellular location">
    <subcellularLocation>
        <location evidence="1">Nucleus</location>
    </subcellularLocation>
</comment>
<evidence type="ECO:0000259" key="9">
    <source>
        <dbReference type="Pfam" id="PF26217"/>
    </source>
</evidence>
<dbReference type="InterPro" id="IPR036291">
    <property type="entry name" value="NAD(P)-bd_dom_sf"/>
</dbReference>
<dbReference type="Gene3D" id="3.30.420.40">
    <property type="match status" value="2"/>
</dbReference>
<comment type="similarity">
    <text evidence="7">Belongs to the actin family.</text>
</comment>
<evidence type="ECO:0000256" key="1">
    <source>
        <dbReference type="ARBA" id="ARBA00004123"/>
    </source>
</evidence>